<name>A0A5B9MAG3_9BACT</name>
<organism evidence="3 4">
    <name type="scientific">Stieleria maiorica</name>
    <dbReference type="NCBI Taxonomy" id="2795974"/>
    <lineage>
        <taxon>Bacteria</taxon>
        <taxon>Pseudomonadati</taxon>
        <taxon>Planctomycetota</taxon>
        <taxon>Planctomycetia</taxon>
        <taxon>Pirellulales</taxon>
        <taxon>Pirellulaceae</taxon>
        <taxon>Stieleria</taxon>
    </lineage>
</organism>
<evidence type="ECO:0000256" key="1">
    <source>
        <dbReference type="SAM" id="MobiDB-lite"/>
    </source>
</evidence>
<reference evidence="3 4" key="1">
    <citation type="submission" date="2019-02" db="EMBL/GenBank/DDBJ databases">
        <title>Planctomycetal bacteria perform biofilm scaping via a novel small molecule.</title>
        <authorList>
            <person name="Jeske O."/>
            <person name="Boedeker C."/>
            <person name="Wiegand S."/>
            <person name="Breitling P."/>
            <person name="Kallscheuer N."/>
            <person name="Jogler M."/>
            <person name="Rohde M."/>
            <person name="Petersen J."/>
            <person name="Medema M.H."/>
            <person name="Surup F."/>
            <person name="Jogler C."/>
        </authorList>
    </citation>
    <scope>NUCLEOTIDE SEQUENCE [LARGE SCALE GENOMIC DNA]</scope>
    <source>
        <strain evidence="3 4">Mal15</strain>
    </source>
</reference>
<dbReference type="AlphaFoldDB" id="A0A5B9MAG3"/>
<dbReference type="InterPro" id="IPR051532">
    <property type="entry name" value="Ester_Hydrolysis_Enzymes"/>
</dbReference>
<dbReference type="Proteomes" id="UP000321353">
    <property type="component" value="Chromosome"/>
</dbReference>
<proteinExistence type="predicted"/>
<keyword evidence="4" id="KW-1185">Reference proteome</keyword>
<dbReference type="SUPFAM" id="SSF52266">
    <property type="entry name" value="SGNH hydrolase"/>
    <property type="match status" value="1"/>
</dbReference>
<dbReference type="InterPro" id="IPR013830">
    <property type="entry name" value="SGNH_hydro"/>
</dbReference>
<dbReference type="GO" id="GO:0004622">
    <property type="term" value="F:phosphatidylcholine lysophospholipase activity"/>
    <property type="evidence" value="ECO:0007669"/>
    <property type="project" value="TreeGrafter"/>
</dbReference>
<dbReference type="Gene3D" id="3.40.50.1110">
    <property type="entry name" value="SGNH hydrolase"/>
    <property type="match status" value="1"/>
</dbReference>
<keyword evidence="3" id="KW-0378">Hydrolase</keyword>
<dbReference type="GO" id="GO:0004064">
    <property type="term" value="F:arylesterase activity"/>
    <property type="evidence" value="ECO:0007669"/>
    <property type="project" value="UniProtKB-EC"/>
</dbReference>
<evidence type="ECO:0000259" key="2">
    <source>
        <dbReference type="Pfam" id="PF13472"/>
    </source>
</evidence>
<evidence type="ECO:0000313" key="4">
    <source>
        <dbReference type="Proteomes" id="UP000321353"/>
    </source>
</evidence>
<dbReference type="PANTHER" id="PTHR30383">
    <property type="entry name" value="THIOESTERASE 1/PROTEASE 1/LYSOPHOSPHOLIPASE L1"/>
    <property type="match status" value="1"/>
</dbReference>
<dbReference type="Pfam" id="PF13472">
    <property type="entry name" value="Lipase_GDSL_2"/>
    <property type="match status" value="1"/>
</dbReference>
<dbReference type="EMBL" id="CP036264">
    <property type="protein sequence ID" value="QEF98118.1"/>
    <property type="molecule type" value="Genomic_DNA"/>
</dbReference>
<gene>
    <name evidence="3" type="ORF">Mal15_21650</name>
</gene>
<protein>
    <submittedName>
        <fullName evidence="3">Arylesterase</fullName>
        <ecNumber evidence="3">3.1.1.2</ecNumber>
    </submittedName>
</protein>
<dbReference type="RefSeq" id="WP_147867685.1">
    <property type="nucleotide sequence ID" value="NZ_CP036264.1"/>
</dbReference>
<dbReference type="CDD" id="cd00229">
    <property type="entry name" value="SGNH_hydrolase"/>
    <property type="match status" value="1"/>
</dbReference>
<feature type="domain" description="SGNH hydrolase-type esterase" evidence="2">
    <location>
        <begin position="195"/>
        <end position="373"/>
    </location>
</feature>
<dbReference type="KEGG" id="smam:Mal15_21650"/>
<evidence type="ECO:0000313" key="3">
    <source>
        <dbReference type="EMBL" id="QEF98118.1"/>
    </source>
</evidence>
<sequence>MSLRSVYLVYTLFLAGFVSQAIVTRAQQPATDTATWQYSADQLRPFWLSDVVEQEPVLFVRDPESGEARGTLLFPIDEILTMRSSSGDITYQQGVDYQFTPGSRPIVIPAGSRVVTTPPSDLRRPANSQKHRLTHRDGNGEILFGANLEYHRMQTHVTYKKADASWPPSIPAFNPDSLPRTLEKLRRQKPLSIVLLGDSISTGCNASLWGGGAPFQPAYQDLLVEHLRRHYQTEVTLTNLSVGGQSTPWGISMIDQVTPHDPDLVILAFGMNDSAGRSAEEFGQNTAQMVRQTRDTCPEAEFILIAPMTGNRDWVRLNHDVLPKYRDQLASLCGPGIALADMTSVWIEMMKRKKDADLTGNGVNHPNDFGHQVYAQVLSALLIQFVSNE</sequence>
<dbReference type="PANTHER" id="PTHR30383:SF5">
    <property type="entry name" value="SGNH HYDROLASE-TYPE ESTERASE DOMAIN-CONTAINING PROTEIN"/>
    <property type="match status" value="1"/>
</dbReference>
<dbReference type="InterPro" id="IPR036514">
    <property type="entry name" value="SGNH_hydro_sf"/>
</dbReference>
<feature type="region of interest" description="Disordered" evidence="1">
    <location>
        <begin position="108"/>
        <end position="133"/>
    </location>
</feature>
<dbReference type="EC" id="3.1.1.2" evidence="3"/>
<accession>A0A5B9MAG3</accession>